<sequence>MRNERLREAIRASGLAITELGGAVGVNGKTAQRWVYEGRTPRRKTADRVSRRLGVPVDWLWPTITGPDAGPDNQPRDFVRLYAHRGEAPRQLWHELMRGAKSSIDILCVTGLFLAEDNPSVDDLLARKAEDGVPIRLAMAHPASPALRRRAAEQRLVGALAARARAAISYFEPIGAIPGAQLRTHSLTAYSSIFRFDDDLLLNQHLFGVQNFLSPLMHLRRETEGGLFDLVTDAFDRFWVATMPIGPD</sequence>
<evidence type="ECO:0000259" key="1">
    <source>
        <dbReference type="PROSITE" id="PS50943"/>
    </source>
</evidence>
<dbReference type="Gene3D" id="1.10.260.40">
    <property type="entry name" value="lambda repressor-like DNA-binding domains"/>
    <property type="match status" value="1"/>
</dbReference>
<dbReference type="InterPro" id="IPR001387">
    <property type="entry name" value="Cro/C1-type_HTH"/>
</dbReference>
<evidence type="ECO:0000313" key="2">
    <source>
        <dbReference type="EMBL" id="MFC4131295.1"/>
    </source>
</evidence>
<dbReference type="PROSITE" id="PS50943">
    <property type="entry name" value="HTH_CROC1"/>
    <property type="match status" value="1"/>
</dbReference>
<proteinExistence type="predicted"/>
<name>A0ABV8LJZ5_9ACTN</name>
<dbReference type="RefSeq" id="WP_253754695.1">
    <property type="nucleotide sequence ID" value="NZ_JAMZDZ010000001.1"/>
</dbReference>
<gene>
    <name evidence="2" type="ORF">ACFOZ4_11845</name>
</gene>
<dbReference type="InterPro" id="IPR010982">
    <property type="entry name" value="Lambda_DNA-bd_dom_sf"/>
</dbReference>
<protein>
    <submittedName>
        <fullName evidence="2">Helix-turn-helix domain-containing protein</fullName>
    </submittedName>
</protein>
<comment type="caution">
    <text evidence="2">The sequence shown here is derived from an EMBL/GenBank/DDBJ whole genome shotgun (WGS) entry which is preliminary data.</text>
</comment>
<feature type="domain" description="HTH cro/C1-type" evidence="1">
    <location>
        <begin position="6"/>
        <end position="60"/>
    </location>
</feature>
<keyword evidence="3" id="KW-1185">Reference proteome</keyword>
<reference evidence="3" key="1">
    <citation type="journal article" date="2019" name="Int. J. Syst. Evol. Microbiol.">
        <title>The Global Catalogue of Microorganisms (GCM) 10K type strain sequencing project: providing services to taxonomists for standard genome sequencing and annotation.</title>
        <authorList>
            <consortium name="The Broad Institute Genomics Platform"/>
            <consortium name="The Broad Institute Genome Sequencing Center for Infectious Disease"/>
            <person name="Wu L."/>
            <person name="Ma J."/>
        </authorList>
    </citation>
    <scope>NUCLEOTIDE SEQUENCE [LARGE SCALE GENOMIC DNA]</scope>
    <source>
        <strain evidence="3">CGMCC 4.7289</strain>
    </source>
</reference>
<organism evidence="2 3">
    <name type="scientific">Hamadaea flava</name>
    <dbReference type="NCBI Taxonomy" id="1742688"/>
    <lineage>
        <taxon>Bacteria</taxon>
        <taxon>Bacillati</taxon>
        <taxon>Actinomycetota</taxon>
        <taxon>Actinomycetes</taxon>
        <taxon>Micromonosporales</taxon>
        <taxon>Micromonosporaceae</taxon>
        <taxon>Hamadaea</taxon>
    </lineage>
</organism>
<dbReference type="Proteomes" id="UP001595816">
    <property type="component" value="Unassembled WGS sequence"/>
</dbReference>
<evidence type="ECO:0000313" key="3">
    <source>
        <dbReference type="Proteomes" id="UP001595816"/>
    </source>
</evidence>
<dbReference type="SMART" id="SM00530">
    <property type="entry name" value="HTH_XRE"/>
    <property type="match status" value="1"/>
</dbReference>
<accession>A0ABV8LJZ5</accession>
<dbReference type="SUPFAM" id="SSF56024">
    <property type="entry name" value="Phospholipase D/nuclease"/>
    <property type="match status" value="1"/>
</dbReference>
<dbReference type="CDD" id="cd00093">
    <property type="entry name" value="HTH_XRE"/>
    <property type="match status" value="1"/>
</dbReference>
<dbReference type="EMBL" id="JBHSAY010000006">
    <property type="protein sequence ID" value="MFC4131295.1"/>
    <property type="molecule type" value="Genomic_DNA"/>
</dbReference>
<dbReference type="SUPFAM" id="SSF47413">
    <property type="entry name" value="lambda repressor-like DNA-binding domains"/>
    <property type="match status" value="1"/>
</dbReference>